<name>A0ACD3AK00_9AGAR</name>
<gene>
    <name evidence="1" type="ORF">BDN72DRAFT_178196</name>
</gene>
<proteinExistence type="predicted"/>
<organism evidence="1 2">
    <name type="scientific">Pluteus cervinus</name>
    <dbReference type="NCBI Taxonomy" id="181527"/>
    <lineage>
        <taxon>Eukaryota</taxon>
        <taxon>Fungi</taxon>
        <taxon>Dikarya</taxon>
        <taxon>Basidiomycota</taxon>
        <taxon>Agaricomycotina</taxon>
        <taxon>Agaricomycetes</taxon>
        <taxon>Agaricomycetidae</taxon>
        <taxon>Agaricales</taxon>
        <taxon>Pluteineae</taxon>
        <taxon>Pluteaceae</taxon>
        <taxon>Pluteus</taxon>
    </lineage>
</organism>
<reference evidence="1 2" key="1">
    <citation type="journal article" date="2019" name="Nat. Ecol. Evol.">
        <title>Megaphylogeny resolves global patterns of mushroom evolution.</title>
        <authorList>
            <person name="Varga T."/>
            <person name="Krizsan K."/>
            <person name="Foldi C."/>
            <person name="Dima B."/>
            <person name="Sanchez-Garcia M."/>
            <person name="Sanchez-Ramirez S."/>
            <person name="Szollosi G.J."/>
            <person name="Szarkandi J.G."/>
            <person name="Papp V."/>
            <person name="Albert L."/>
            <person name="Andreopoulos W."/>
            <person name="Angelini C."/>
            <person name="Antonin V."/>
            <person name="Barry K.W."/>
            <person name="Bougher N.L."/>
            <person name="Buchanan P."/>
            <person name="Buyck B."/>
            <person name="Bense V."/>
            <person name="Catcheside P."/>
            <person name="Chovatia M."/>
            <person name="Cooper J."/>
            <person name="Damon W."/>
            <person name="Desjardin D."/>
            <person name="Finy P."/>
            <person name="Geml J."/>
            <person name="Haridas S."/>
            <person name="Hughes K."/>
            <person name="Justo A."/>
            <person name="Karasinski D."/>
            <person name="Kautmanova I."/>
            <person name="Kiss B."/>
            <person name="Kocsube S."/>
            <person name="Kotiranta H."/>
            <person name="LaButti K.M."/>
            <person name="Lechner B.E."/>
            <person name="Liimatainen K."/>
            <person name="Lipzen A."/>
            <person name="Lukacs Z."/>
            <person name="Mihaltcheva S."/>
            <person name="Morgado L.N."/>
            <person name="Niskanen T."/>
            <person name="Noordeloos M.E."/>
            <person name="Ohm R.A."/>
            <person name="Ortiz-Santana B."/>
            <person name="Ovrebo C."/>
            <person name="Racz N."/>
            <person name="Riley R."/>
            <person name="Savchenko A."/>
            <person name="Shiryaev A."/>
            <person name="Soop K."/>
            <person name="Spirin V."/>
            <person name="Szebenyi C."/>
            <person name="Tomsovsky M."/>
            <person name="Tulloss R.E."/>
            <person name="Uehling J."/>
            <person name="Grigoriev I.V."/>
            <person name="Vagvolgyi C."/>
            <person name="Papp T."/>
            <person name="Martin F.M."/>
            <person name="Miettinen O."/>
            <person name="Hibbett D.S."/>
            <person name="Nagy L.G."/>
        </authorList>
    </citation>
    <scope>NUCLEOTIDE SEQUENCE [LARGE SCALE GENOMIC DNA]</scope>
    <source>
        <strain evidence="1 2">NL-1719</strain>
    </source>
</reference>
<protein>
    <submittedName>
        <fullName evidence="1">Uncharacterized protein</fullName>
    </submittedName>
</protein>
<sequence length="216" mass="25025">MDPNPRNGKRVSAVHHFDVLPGTHSRLASMKTMPFWQPLPAGQVNAISGPNTSQGNEVVKRIEIPERLAVMMAMTFKERKEFQIGTYGFHDLMDDLPLFKEKIIASFEPNEEEVDCPYGCPRMKVERMRYHLEGLHIPGRPKSCNLCPKKYTGYQALLDHVEGFHCDWTFTCKVCEKEVSRKDMINHFRFRCMGIWPPLPKRTEWSITADGYFTLF</sequence>
<evidence type="ECO:0000313" key="1">
    <source>
        <dbReference type="EMBL" id="TFK65846.1"/>
    </source>
</evidence>
<dbReference type="Proteomes" id="UP000308600">
    <property type="component" value="Unassembled WGS sequence"/>
</dbReference>
<evidence type="ECO:0000313" key="2">
    <source>
        <dbReference type="Proteomes" id="UP000308600"/>
    </source>
</evidence>
<dbReference type="EMBL" id="ML208424">
    <property type="protein sequence ID" value="TFK65846.1"/>
    <property type="molecule type" value="Genomic_DNA"/>
</dbReference>
<keyword evidence="2" id="KW-1185">Reference proteome</keyword>
<accession>A0ACD3AK00</accession>